<dbReference type="Pfam" id="PF20498">
    <property type="entry name" value="DUF6728"/>
    <property type="match status" value="1"/>
</dbReference>
<feature type="transmembrane region" description="Helical" evidence="1">
    <location>
        <begin position="44"/>
        <end position="62"/>
    </location>
</feature>
<keyword evidence="1" id="KW-0472">Membrane</keyword>
<name>A0ABV7YRQ2_9BACT</name>
<sequence length="64" mass="7471">MERLISILKIGPVFKYFVRVFKKDKNGEFPTSSNLRMMHGINKISIVMFLICIGVLVYRAFFRG</sequence>
<evidence type="ECO:0000313" key="2">
    <source>
        <dbReference type="EMBL" id="MFC3809641.1"/>
    </source>
</evidence>
<keyword evidence="1" id="KW-0812">Transmembrane</keyword>
<keyword evidence="3" id="KW-1185">Reference proteome</keyword>
<proteinExistence type="predicted"/>
<protein>
    <submittedName>
        <fullName evidence="2">DUF6728 family protein</fullName>
    </submittedName>
</protein>
<dbReference type="EMBL" id="JBHRYQ010000001">
    <property type="protein sequence ID" value="MFC3809641.1"/>
    <property type="molecule type" value="Genomic_DNA"/>
</dbReference>
<gene>
    <name evidence="2" type="ORF">ACFOOI_03160</name>
</gene>
<evidence type="ECO:0000256" key="1">
    <source>
        <dbReference type="SAM" id="Phobius"/>
    </source>
</evidence>
<dbReference type="InterPro" id="IPR046615">
    <property type="entry name" value="DUF6728"/>
</dbReference>
<dbReference type="RefSeq" id="WP_379834965.1">
    <property type="nucleotide sequence ID" value="NZ_JBHRYQ010000001.1"/>
</dbReference>
<reference evidence="3" key="1">
    <citation type="journal article" date="2019" name="Int. J. Syst. Evol. Microbiol.">
        <title>The Global Catalogue of Microorganisms (GCM) 10K type strain sequencing project: providing services to taxonomists for standard genome sequencing and annotation.</title>
        <authorList>
            <consortium name="The Broad Institute Genomics Platform"/>
            <consortium name="The Broad Institute Genome Sequencing Center for Infectious Disease"/>
            <person name="Wu L."/>
            <person name="Ma J."/>
        </authorList>
    </citation>
    <scope>NUCLEOTIDE SEQUENCE [LARGE SCALE GENOMIC DNA]</scope>
    <source>
        <strain evidence="3">CECT 7956</strain>
    </source>
</reference>
<accession>A0ABV7YRQ2</accession>
<keyword evidence="1" id="KW-1133">Transmembrane helix</keyword>
<dbReference type="Proteomes" id="UP001595616">
    <property type="component" value="Unassembled WGS sequence"/>
</dbReference>
<organism evidence="2 3">
    <name type="scientific">Lacihabitans lacunae</name>
    <dbReference type="NCBI Taxonomy" id="1028214"/>
    <lineage>
        <taxon>Bacteria</taxon>
        <taxon>Pseudomonadati</taxon>
        <taxon>Bacteroidota</taxon>
        <taxon>Cytophagia</taxon>
        <taxon>Cytophagales</taxon>
        <taxon>Leadbetterellaceae</taxon>
        <taxon>Lacihabitans</taxon>
    </lineage>
</organism>
<comment type="caution">
    <text evidence="2">The sequence shown here is derived from an EMBL/GenBank/DDBJ whole genome shotgun (WGS) entry which is preliminary data.</text>
</comment>
<evidence type="ECO:0000313" key="3">
    <source>
        <dbReference type="Proteomes" id="UP001595616"/>
    </source>
</evidence>